<keyword evidence="5" id="KW-1185">Reference proteome</keyword>
<dbReference type="Proteomes" id="UP000605013">
    <property type="component" value="Unassembled WGS sequence"/>
</dbReference>
<comment type="caution">
    <text evidence="4">The sequence shown here is derived from an EMBL/GenBank/DDBJ whole genome shotgun (WGS) entry which is preliminary data.</text>
</comment>
<dbReference type="InterPro" id="IPR034984">
    <property type="entry name" value="Imelysin-like_IPPA"/>
</dbReference>
<organism evidence="4 5">
    <name type="scientific">Olleya sediminilitoris</name>
    <dbReference type="NCBI Taxonomy" id="2795739"/>
    <lineage>
        <taxon>Bacteria</taxon>
        <taxon>Pseudomonadati</taxon>
        <taxon>Bacteroidota</taxon>
        <taxon>Flavobacteriia</taxon>
        <taxon>Flavobacteriales</taxon>
        <taxon>Flavobacteriaceae</taxon>
    </lineage>
</organism>
<dbReference type="InterPro" id="IPR038352">
    <property type="entry name" value="Imelysin_sf"/>
</dbReference>
<dbReference type="Pfam" id="PF09375">
    <property type="entry name" value="Peptidase_M75"/>
    <property type="match status" value="1"/>
</dbReference>
<dbReference type="EMBL" id="JAEMEF010000005">
    <property type="protein sequence ID" value="MBL7559750.1"/>
    <property type="molecule type" value="Genomic_DNA"/>
</dbReference>
<dbReference type="CDD" id="cd14659">
    <property type="entry name" value="Imelysin-like_IPPA"/>
    <property type="match status" value="1"/>
</dbReference>
<gene>
    <name evidence="4" type="ORF">JAO71_08030</name>
</gene>
<protein>
    <submittedName>
        <fullName evidence="4">Imelysin family protein</fullName>
    </submittedName>
</protein>
<name>A0ABS1WKV2_9FLAO</name>
<comment type="subcellular location">
    <subcellularLocation>
        <location evidence="1">Cell envelope</location>
    </subcellularLocation>
</comment>
<evidence type="ECO:0000256" key="2">
    <source>
        <dbReference type="ARBA" id="ARBA00022729"/>
    </source>
</evidence>
<evidence type="ECO:0000259" key="3">
    <source>
        <dbReference type="Pfam" id="PF09375"/>
    </source>
</evidence>
<evidence type="ECO:0000256" key="1">
    <source>
        <dbReference type="ARBA" id="ARBA00004196"/>
    </source>
</evidence>
<dbReference type="RefSeq" id="WP_054852776.1">
    <property type="nucleotide sequence ID" value="NZ_JAEMEF010000005.1"/>
</dbReference>
<feature type="domain" description="Imelysin-like" evidence="3">
    <location>
        <begin position="47"/>
        <end position="337"/>
    </location>
</feature>
<keyword evidence="2" id="KW-0732">Signal</keyword>
<dbReference type="InterPro" id="IPR018976">
    <property type="entry name" value="Imelysin-like"/>
</dbReference>
<evidence type="ECO:0000313" key="4">
    <source>
        <dbReference type="EMBL" id="MBL7559750.1"/>
    </source>
</evidence>
<proteinExistence type="predicted"/>
<sequence>MKKLIYIFAVFVLVAACSESDDSNDNGVVDNYNRAAMQTNLADNIIIPSLESFKTSLETFSDANSTFVASPDQVNLDNLRAAWLDAYKKWQLVEPFDIGQAEVIGYRNQMNIYPTDVDNIESNIENGNYDLTHDNNNDAVGFPALDYMLYGLADSDTELLNKYQDVKYITYLTDLIEAMSMITEEVLTDWTTNYRSLFVSSTNNTLTSAVNKFINDYIFYFEKGLRANKIGIPAGVFSTNPLSEKAEAIYNGSNSRDLAILALDNAQNIFNGKTSINSEIGEGFYSYLVQLGRTDLATLINTRIDDAREKILLLNQDLKTQVEIDNTKMNEAYDALQLVVVSLKVDMLQAFDVSVDYQDADGD</sequence>
<evidence type="ECO:0000313" key="5">
    <source>
        <dbReference type="Proteomes" id="UP000605013"/>
    </source>
</evidence>
<dbReference type="Gene3D" id="1.20.1420.20">
    <property type="entry name" value="M75 peptidase, HXXE motif"/>
    <property type="match status" value="1"/>
</dbReference>
<reference evidence="4 5" key="1">
    <citation type="submission" date="2020-12" db="EMBL/GenBank/DDBJ databases">
        <title>Olleya sediminilitoris sp. nov., isolated from a tidal flat.</title>
        <authorList>
            <person name="Park S."/>
            <person name="Yoon J.-H."/>
        </authorList>
    </citation>
    <scope>NUCLEOTIDE SEQUENCE [LARGE SCALE GENOMIC DNA]</scope>
    <source>
        <strain evidence="4 5">YSTF-M6</strain>
    </source>
</reference>
<accession>A0ABS1WKV2</accession>
<dbReference type="PROSITE" id="PS51257">
    <property type="entry name" value="PROKAR_LIPOPROTEIN"/>
    <property type="match status" value="1"/>
</dbReference>